<dbReference type="GO" id="GO:0051539">
    <property type="term" value="F:4 iron, 4 sulfur cluster binding"/>
    <property type="evidence" value="ECO:0007669"/>
    <property type="project" value="UniProtKB-KW"/>
</dbReference>
<evidence type="ECO:0000259" key="6">
    <source>
        <dbReference type="PROSITE" id="PS51918"/>
    </source>
</evidence>
<dbReference type="InterPro" id="IPR034466">
    <property type="entry name" value="Methyltransferase_Class_B"/>
</dbReference>
<evidence type="ECO:0000256" key="1">
    <source>
        <dbReference type="ARBA" id="ARBA00001966"/>
    </source>
</evidence>
<dbReference type="GO" id="GO:0046872">
    <property type="term" value="F:metal ion binding"/>
    <property type="evidence" value="ECO:0007669"/>
    <property type="project" value="UniProtKB-KW"/>
</dbReference>
<organism evidence="7 8">
    <name type="scientific">Candidatus Magasanikbacteria bacterium CG10_big_fil_rev_8_21_14_0_10_36_32</name>
    <dbReference type="NCBI Taxonomy" id="1974646"/>
    <lineage>
        <taxon>Bacteria</taxon>
        <taxon>Candidatus Magasanikiibacteriota</taxon>
    </lineage>
</organism>
<dbReference type="PANTHER" id="PTHR43409">
    <property type="entry name" value="ANAEROBIC MAGNESIUM-PROTOPORPHYRIN IX MONOMETHYL ESTER CYCLASE-RELATED"/>
    <property type="match status" value="1"/>
</dbReference>
<dbReference type="InterPro" id="IPR051198">
    <property type="entry name" value="BchE-like"/>
</dbReference>
<dbReference type="InterPro" id="IPR006638">
    <property type="entry name" value="Elp3/MiaA/NifB-like_rSAM"/>
</dbReference>
<dbReference type="CDD" id="cd01335">
    <property type="entry name" value="Radical_SAM"/>
    <property type="match status" value="1"/>
</dbReference>
<comment type="caution">
    <text evidence="7">The sequence shown here is derived from an EMBL/GenBank/DDBJ whole genome shotgun (WGS) entry which is preliminary data.</text>
</comment>
<dbReference type="InterPro" id="IPR007197">
    <property type="entry name" value="rSAM"/>
</dbReference>
<keyword evidence="3" id="KW-0479">Metal-binding</keyword>
<dbReference type="GO" id="GO:0003824">
    <property type="term" value="F:catalytic activity"/>
    <property type="evidence" value="ECO:0007669"/>
    <property type="project" value="InterPro"/>
</dbReference>
<dbReference type="InterPro" id="IPR058240">
    <property type="entry name" value="rSAM_sf"/>
</dbReference>
<keyword evidence="2" id="KW-0949">S-adenosyl-L-methionine</keyword>
<sequence>MTKKNVYLCQAGNKYGNNVFLPYSTGVIISYSLSIDQIKSNFDFKDNFFIKEEIESVVKKMVSPVVAGFSSYIWNFEYNKQLAKQIKNKFPDCLVVFGGHQIPFNTENFFTDHKYIDILVHGDGEIVFSEILLELLSSKPDFTKINNLSINIDGQTVRTETKHHKLDINKIPSPYLTGVFDKIIKLPYSFTASLETNRGCPYGCAYCDWGSPLTNCKTIIPFDEKRVEKEIEWFGKNKVEFVMGCDSNFGILPRDNKFVDKFIKVKNKYGFPRKFRVAYAKNSNQAIFEMNKKLNENKMCKGVTLSFQSLHDKTLEAIGRINLRLDNFKELLQQYNNENIPTYTEIILGLPHETYDTFCEGLNILLENGQHSSINIYHCEIFPNSLMGDQKYRELYGIKSVRVPAVLSHSVPGINDIREYDEIVIGTSTQPVNDWKKSCIFAWAIQCFHCLGLTQYISIFTRNECEISYSKFYKDLISYGEKKPDSVIGRELIVISQIIDRVIGGGSWEFVINKFGEISWTIEEGSFLNIIASKKEFYDELKEYLVSYLNKVEPDKISDLIKYSSQMVIDPFCQRTMELDLNYDFNRYFNEFYRGIAERSELINIKNKLIFSEIEEFGGNLSNYAREIIWYGRKGGKFFHSQDKIETQYLS</sequence>
<dbReference type="SFLD" id="SFLDS00029">
    <property type="entry name" value="Radical_SAM"/>
    <property type="match status" value="1"/>
</dbReference>
<gene>
    <name evidence="7" type="ORF">COU29_04085</name>
</gene>
<dbReference type="SFLD" id="SFLDG01082">
    <property type="entry name" value="B12-binding_domain_containing"/>
    <property type="match status" value="1"/>
</dbReference>
<dbReference type="Gene3D" id="3.40.50.280">
    <property type="entry name" value="Cobalamin-binding domain"/>
    <property type="match status" value="1"/>
</dbReference>
<comment type="cofactor">
    <cofactor evidence="1">
        <name>[4Fe-4S] cluster</name>
        <dbReference type="ChEBI" id="CHEBI:49883"/>
    </cofactor>
</comment>
<dbReference type="InterPro" id="IPR023404">
    <property type="entry name" value="rSAM_horseshoe"/>
</dbReference>
<dbReference type="SUPFAM" id="SSF102114">
    <property type="entry name" value="Radical SAM enzymes"/>
    <property type="match status" value="1"/>
</dbReference>
<reference evidence="8" key="1">
    <citation type="submission" date="2017-09" db="EMBL/GenBank/DDBJ databases">
        <title>Depth-based differentiation of microbial function through sediment-hosted aquifers and enrichment of novel symbionts in the deep terrestrial subsurface.</title>
        <authorList>
            <person name="Probst A.J."/>
            <person name="Ladd B."/>
            <person name="Jarett J.K."/>
            <person name="Geller-Mcgrath D.E."/>
            <person name="Sieber C.M.K."/>
            <person name="Emerson J.B."/>
            <person name="Anantharaman K."/>
            <person name="Thomas B.C."/>
            <person name="Malmstrom R."/>
            <person name="Stieglmeier M."/>
            <person name="Klingl A."/>
            <person name="Woyke T."/>
            <person name="Ryan C.M."/>
            <person name="Banfield J.F."/>
        </authorList>
    </citation>
    <scope>NUCLEOTIDE SEQUENCE [LARGE SCALE GENOMIC DNA]</scope>
</reference>
<dbReference type="Pfam" id="PF04055">
    <property type="entry name" value="Radical_SAM"/>
    <property type="match status" value="1"/>
</dbReference>
<dbReference type="PROSITE" id="PS51918">
    <property type="entry name" value="RADICAL_SAM"/>
    <property type="match status" value="1"/>
</dbReference>
<dbReference type="PANTHER" id="PTHR43409:SF16">
    <property type="entry name" value="SLR0320 PROTEIN"/>
    <property type="match status" value="1"/>
</dbReference>
<dbReference type="SFLD" id="SFLDG01123">
    <property type="entry name" value="methyltransferase_(Class_B)"/>
    <property type="match status" value="1"/>
</dbReference>
<dbReference type="Proteomes" id="UP000231426">
    <property type="component" value="Unassembled WGS sequence"/>
</dbReference>
<dbReference type="AlphaFoldDB" id="A0A2M6W5T5"/>
<feature type="domain" description="Radical SAM core" evidence="6">
    <location>
        <begin position="186"/>
        <end position="418"/>
    </location>
</feature>
<evidence type="ECO:0000256" key="5">
    <source>
        <dbReference type="ARBA" id="ARBA00023014"/>
    </source>
</evidence>
<evidence type="ECO:0000313" key="7">
    <source>
        <dbReference type="EMBL" id="PIT88162.1"/>
    </source>
</evidence>
<evidence type="ECO:0000313" key="8">
    <source>
        <dbReference type="Proteomes" id="UP000231426"/>
    </source>
</evidence>
<name>A0A2M6W5T5_9BACT</name>
<dbReference type="Gene3D" id="3.80.30.20">
    <property type="entry name" value="tm_1862 like domain"/>
    <property type="match status" value="1"/>
</dbReference>
<dbReference type="GO" id="GO:0005829">
    <property type="term" value="C:cytosol"/>
    <property type="evidence" value="ECO:0007669"/>
    <property type="project" value="TreeGrafter"/>
</dbReference>
<keyword evidence="5" id="KW-0411">Iron-sulfur</keyword>
<proteinExistence type="predicted"/>
<dbReference type="SMART" id="SM00729">
    <property type="entry name" value="Elp3"/>
    <property type="match status" value="1"/>
</dbReference>
<dbReference type="EMBL" id="PFBV01000005">
    <property type="protein sequence ID" value="PIT88162.1"/>
    <property type="molecule type" value="Genomic_DNA"/>
</dbReference>
<accession>A0A2M6W5T5</accession>
<keyword evidence="4" id="KW-0408">Iron</keyword>
<evidence type="ECO:0000256" key="2">
    <source>
        <dbReference type="ARBA" id="ARBA00022691"/>
    </source>
</evidence>
<evidence type="ECO:0000256" key="3">
    <source>
        <dbReference type="ARBA" id="ARBA00022723"/>
    </source>
</evidence>
<protein>
    <recommendedName>
        <fullName evidence="6">Radical SAM core domain-containing protein</fullName>
    </recommendedName>
</protein>
<evidence type="ECO:0000256" key="4">
    <source>
        <dbReference type="ARBA" id="ARBA00023004"/>
    </source>
</evidence>